<dbReference type="NCBIfam" id="TIGR03562">
    <property type="entry name" value="osmo_induc_OsmC"/>
    <property type="match status" value="1"/>
</dbReference>
<dbReference type="RefSeq" id="WP_182461566.1">
    <property type="nucleotide sequence ID" value="NZ_CP059732.1"/>
</dbReference>
<dbReference type="AlphaFoldDB" id="A0A7G5GZM0"/>
<evidence type="ECO:0000313" key="2">
    <source>
        <dbReference type="EMBL" id="QMW04312.1"/>
    </source>
</evidence>
<reference evidence="2 3" key="1">
    <citation type="submission" date="2020-07" db="EMBL/GenBank/DDBJ databases">
        <title>Spirosoma foliorum sp. nov., isolated from the leaves on the Nejang mountain Korea, Republic of.</title>
        <authorList>
            <person name="Ho H."/>
            <person name="Lee Y.-J."/>
            <person name="Nurcahyanto D.-A."/>
            <person name="Kim S.-G."/>
        </authorList>
    </citation>
    <scope>NUCLEOTIDE SEQUENCE [LARGE SCALE GENOMIC DNA]</scope>
    <source>
        <strain evidence="2 3">PL0136</strain>
    </source>
</reference>
<protein>
    <submittedName>
        <fullName evidence="2">OsmC family protein</fullName>
    </submittedName>
</protein>
<dbReference type="InterPro" id="IPR036102">
    <property type="entry name" value="OsmC/Ohrsf"/>
</dbReference>
<dbReference type="GO" id="GO:0006979">
    <property type="term" value="P:response to oxidative stress"/>
    <property type="evidence" value="ECO:0007669"/>
    <property type="project" value="InterPro"/>
</dbReference>
<feature type="region of interest" description="Disordered" evidence="1">
    <location>
        <begin position="1"/>
        <end position="20"/>
    </location>
</feature>
<dbReference type="SUPFAM" id="SSF82784">
    <property type="entry name" value="OsmC-like"/>
    <property type="match status" value="1"/>
</dbReference>
<evidence type="ECO:0000256" key="1">
    <source>
        <dbReference type="SAM" id="MobiDB-lite"/>
    </source>
</evidence>
<dbReference type="InterPro" id="IPR003718">
    <property type="entry name" value="OsmC/Ohr_fam"/>
</dbReference>
<dbReference type="InterPro" id="IPR052707">
    <property type="entry name" value="OsmC_Ohr_Peroxiredoxin"/>
</dbReference>
<dbReference type="KEGG" id="sfol:H3H32_05020"/>
<dbReference type="GO" id="GO:0004601">
    <property type="term" value="F:peroxidase activity"/>
    <property type="evidence" value="ECO:0007669"/>
    <property type="project" value="InterPro"/>
</dbReference>
<dbReference type="Proteomes" id="UP000515369">
    <property type="component" value="Chromosome"/>
</dbReference>
<dbReference type="Gene3D" id="3.30.300.20">
    <property type="match status" value="1"/>
</dbReference>
<name>A0A7G5GZM0_9BACT</name>
<organism evidence="2 3">
    <name type="scientific">Spirosoma foliorum</name>
    <dbReference type="NCBI Taxonomy" id="2710596"/>
    <lineage>
        <taxon>Bacteria</taxon>
        <taxon>Pseudomonadati</taxon>
        <taxon>Bacteroidota</taxon>
        <taxon>Cytophagia</taxon>
        <taxon>Cytophagales</taxon>
        <taxon>Cytophagaceae</taxon>
        <taxon>Spirosoma</taxon>
    </lineage>
</organism>
<accession>A0A7G5GZM0</accession>
<dbReference type="InterPro" id="IPR015946">
    <property type="entry name" value="KH_dom-like_a/b"/>
</dbReference>
<proteinExistence type="predicted"/>
<dbReference type="PANTHER" id="PTHR42830">
    <property type="entry name" value="OSMOTICALLY INDUCIBLE FAMILY PROTEIN"/>
    <property type="match status" value="1"/>
</dbReference>
<dbReference type="InterPro" id="IPR019904">
    <property type="entry name" value="Peroxiredoxin_OsmC"/>
</dbReference>
<sequence>MQIKRNASAHWAGSGKDGKGTVSTASTVLNQSQFSFNTRFADGIGTNPEELAGAAHAGCFSMQLAFNIQGAGFTADSIDTQCTITLDTDSASISGSHLVVKASVPGLDEAKFQELVEHAEKNCPISKLFNTKISVDATLV</sequence>
<dbReference type="Pfam" id="PF02566">
    <property type="entry name" value="OsmC"/>
    <property type="match status" value="1"/>
</dbReference>
<keyword evidence="3" id="KW-1185">Reference proteome</keyword>
<dbReference type="EMBL" id="CP059732">
    <property type="protein sequence ID" value="QMW04312.1"/>
    <property type="molecule type" value="Genomic_DNA"/>
</dbReference>
<evidence type="ECO:0000313" key="3">
    <source>
        <dbReference type="Proteomes" id="UP000515369"/>
    </source>
</evidence>
<gene>
    <name evidence="2" type="ORF">H3H32_05020</name>
</gene>
<dbReference type="PANTHER" id="PTHR42830:SF1">
    <property type="entry name" value="OSMOTICALLY INDUCIBLE FAMILY PROTEIN"/>
    <property type="match status" value="1"/>
</dbReference>